<dbReference type="EMBL" id="CM055094">
    <property type="protein sequence ID" value="KAJ7561206.1"/>
    <property type="molecule type" value="Genomic_DNA"/>
</dbReference>
<comment type="caution">
    <text evidence="1">The sequence shown here is derived from an EMBL/GenBank/DDBJ whole genome shotgun (WGS) entry which is preliminary data.</text>
</comment>
<accession>A0ACC2E3V5</accession>
<dbReference type="Proteomes" id="UP001162992">
    <property type="component" value="Chromosome 3"/>
</dbReference>
<name>A0ACC2E3V5_DIPCM</name>
<evidence type="ECO:0000313" key="1">
    <source>
        <dbReference type="EMBL" id="KAJ7561206.1"/>
    </source>
</evidence>
<organism evidence="1 2">
    <name type="scientific">Diphasiastrum complanatum</name>
    <name type="common">Issler's clubmoss</name>
    <name type="synonym">Lycopodium complanatum</name>
    <dbReference type="NCBI Taxonomy" id="34168"/>
    <lineage>
        <taxon>Eukaryota</taxon>
        <taxon>Viridiplantae</taxon>
        <taxon>Streptophyta</taxon>
        <taxon>Embryophyta</taxon>
        <taxon>Tracheophyta</taxon>
        <taxon>Lycopodiopsida</taxon>
        <taxon>Lycopodiales</taxon>
        <taxon>Lycopodiaceae</taxon>
        <taxon>Lycopodioideae</taxon>
        <taxon>Diphasiastrum</taxon>
    </lineage>
</organism>
<reference evidence="2" key="1">
    <citation type="journal article" date="2024" name="Proc. Natl. Acad. Sci. U.S.A.">
        <title>Extraordinary preservation of gene collinearity over three hundred million years revealed in homosporous lycophytes.</title>
        <authorList>
            <person name="Li C."/>
            <person name="Wickell D."/>
            <person name="Kuo L.Y."/>
            <person name="Chen X."/>
            <person name="Nie B."/>
            <person name="Liao X."/>
            <person name="Peng D."/>
            <person name="Ji J."/>
            <person name="Jenkins J."/>
            <person name="Williams M."/>
            <person name="Shu S."/>
            <person name="Plott C."/>
            <person name="Barry K."/>
            <person name="Rajasekar S."/>
            <person name="Grimwood J."/>
            <person name="Han X."/>
            <person name="Sun S."/>
            <person name="Hou Z."/>
            <person name="He W."/>
            <person name="Dai G."/>
            <person name="Sun C."/>
            <person name="Schmutz J."/>
            <person name="Leebens-Mack J.H."/>
            <person name="Li F.W."/>
            <person name="Wang L."/>
        </authorList>
    </citation>
    <scope>NUCLEOTIDE SEQUENCE [LARGE SCALE GENOMIC DNA]</scope>
    <source>
        <strain evidence="2">cv. PW_Plant_1</strain>
    </source>
</reference>
<protein>
    <submittedName>
        <fullName evidence="1">Uncharacterized protein</fullName>
    </submittedName>
</protein>
<gene>
    <name evidence="1" type="ORF">O6H91_03G018500</name>
</gene>
<keyword evidence="2" id="KW-1185">Reference proteome</keyword>
<evidence type="ECO:0000313" key="2">
    <source>
        <dbReference type="Proteomes" id="UP001162992"/>
    </source>
</evidence>
<sequence length="308" mass="34250">MTSAIPSVSTFGQRLERDESSLSLLSTRGSEFGSRYIQADDLGVYLSSLAVTILVSSTATIAILLITLTITLAVMLGACRVQPEMLLSQNRMNAANHCLAFIRNVEVNNVNGWVLPKECEKSVSEYICAGQYYADVAETLNAAGRYLQSAVLKADASDAIVLDVDETALSNIPYFAQRLYDDARLDGKAWTNWVQAAKAPPLLPTLSLYRELVAANWSVIFITNRQEAQRSSTIQNLRFAGYDNWAELILRSQDEQQLAASEYKSKRRVDLSREGYHIWTILGDQWSDMMGAACGNQTFKLPNPMYHI</sequence>
<proteinExistence type="predicted"/>